<gene>
    <name evidence="3" type="primary">LOC116948779</name>
</gene>
<feature type="compositionally biased region" description="Acidic residues" evidence="1">
    <location>
        <begin position="405"/>
        <end position="441"/>
    </location>
</feature>
<organism evidence="2 3">
    <name type="scientific">Petromyzon marinus</name>
    <name type="common">Sea lamprey</name>
    <dbReference type="NCBI Taxonomy" id="7757"/>
    <lineage>
        <taxon>Eukaryota</taxon>
        <taxon>Metazoa</taxon>
        <taxon>Chordata</taxon>
        <taxon>Craniata</taxon>
        <taxon>Vertebrata</taxon>
        <taxon>Cyclostomata</taxon>
        <taxon>Hyperoartia</taxon>
        <taxon>Petromyzontiformes</taxon>
        <taxon>Petromyzontidae</taxon>
        <taxon>Petromyzon</taxon>
    </lineage>
</organism>
<feature type="region of interest" description="Disordered" evidence="1">
    <location>
        <begin position="93"/>
        <end position="115"/>
    </location>
</feature>
<sequence length="450" mass="48696">MWSCRGLSAVAPCRWSWWGLAPSRVAPARGERASTTTTATTATTTARTARLPGQPARRDKARAAKGHNAGARSFISCPSQQVIPLLGVPAGEEVARGEGGSSVGNSGGNGEWSTKEEQPLGEFVASVAQEAVTHGAMRGRPSAAVASAVEMAAQGLLDLGFSQHQVRCLVRSSPAAMLPSAPHDQAGAPAVVSSLRALLALGLSRATCMRAVTQQPQLALTDALVIQGRGRALRRHGLGEGWLEHAVASTPELLAQTERSISERVNMLRSDCLFNGKQSQEIARTTPRALLHTPYHLQFTFQYAYFRMGMSHAEMVTTRIFGADQRRVRTRHQFLERRGLFSVERSGPHATPDPRGPSQPGLGSSQNPKAAHIIRLPDGVFLTKLANGASKEELEVFSRLLAREELDEESQEGEDSENELEVEEEVEEEAMDNSGSDSEEESDRRTRRKP</sequence>
<reference evidence="3" key="1">
    <citation type="submission" date="2025-08" db="UniProtKB">
        <authorList>
            <consortium name="RefSeq"/>
        </authorList>
    </citation>
    <scope>IDENTIFICATION</scope>
    <source>
        <tissue evidence="3">Sperm</tissue>
    </source>
</reference>
<dbReference type="InterPro" id="IPR038538">
    <property type="entry name" value="MTERF_sf"/>
</dbReference>
<dbReference type="Gene3D" id="1.25.70.10">
    <property type="entry name" value="Transcription termination factor 3, mitochondrial"/>
    <property type="match status" value="1"/>
</dbReference>
<dbReference type="AlphaFoldDB" id="A0AAJ7TS73"/>
<proteinExistence type="predicted"/>
<feature type="region of interest" description="Disordered" evidence="1">
    <location>
        <begin position="403"/>
        <end position="450"/>
    </location>
</feature>
<feature type="compositionally biased region" description="Low complexity" evidence="1">
    <location>
        <begin position="33"/>
        <end position="50"/>
    </location>
</feature>
<evidence type="ECO:0000313" key="2">
    <source>
        <dbReference type="Proteomes" id="UP001318040"/>
    </source>
</evidence>
<protein>
    <submittedName>
        <fullName evidence="3">Transcription termination factor 4, mitochondrial-like</fullName>
    </submittedName>
</protein>
<feature type="region of interest" description="Disordered" evidence="1">
    <location>
        <begin position="28"/>
        <end position="58"/>
    </location>
</feature>
<dbReference type="RefSeq" id="XP_032821748.1">
    <property type="nucleotide sequence ID" value="XM_032965857.1"/>
</dbReference>
<dbReference type="Proteomes" id="UP001318040">
    <property type="component" value="Chromosome 35"/>
</dbReference>
<feature type="region of interest" description="Disordered" evidence="1">
    <location>
        <begin position="339"/>
        <end position="368"/>
    </location>
</feature>
<evidence type="ECO:0000256" key="1">
    <source>
        <dbReference type="SAM" id="MobiDB-lite"/>
    </source>
</evidence>
<name>A0AAJ7TS73_PETMA</name>
<dbReference type="KEGG" id="pmrn:116948779"/>
<accession>A0AAJ7TS73</accession>
<evidence type="ECO:0000313" key="3">
    <source>
        <dbReference type="RefSeq" id="XP_032821748.1"/>
    </source>
</evidence>
<keyword evidence="2" id="KW-1185">Reference proteome</keyword>
<feature type="compositionally biased region" description="Gly residues" evidence="1">
    <location>
        <begin position="97"/>
        <end position="110"/>
    </location>
</feature>